<feature type="transmembrane region" description="Helical" evidence="1">
    <location>
        <begin position="134"/>
        <end position="157"/>
    </location>
</feature>
<feature type="transmembrane region" description="Helical" evidence="1">
    <location>
        <begin position="253"/>
        <end position="274"/>
    </location>
</feature>
<proteinExistence type="predicted"/>
<dbReference type="PANTHER" id="PTHR37488">
    <property type="entry name" value="DUF1275 DOMAIN-CONTAINING PROTEIN"/>
    <property type="match status" value="1"/>
</dbReference>
<dbReference type="Pfam" id="PF06912">
    <property type="entry name" value="DUF1275"/>
    <property type="match status" value="1"/>
</dbReference>
<evidence type="ECO:0000256" key="1">
    <source>
        <dbReference type="SAM" id="Phobius"/>
    </source>
</evidence>
<reference evidence="2 3" key="1">
    <citation type="submission" date="2015-08" db="EMBL/GenBank/DDBJ databases">
        <title>Emmonsia species relationships and genome sequence.</title>
        <authorList>
            <person name="Cuomo C.A."/>
            <person name="Schwartz I.S."/>
            <person name="Kenyon C."/>
            <person name="De Hoog G.S."/>
            <person name="Govender N.P."/>
            <person name="Botha A."/>
            <person name="Moreno L."/>
            <person name="De Vries M."/>
            <person name="Munoz J.F."/>
            <person name="Stielow J.B."/>
        </authorList>
    </citation>
    <scope>NUCLEOTIDE SEQUENCE [LARGE SCALE GENOMIC DNA]</scope>
    <source>
        <strain evidence="2 3">EI222</strain>
    </source>
</reference>
<accession>A0A1J9QAK7</accession>
<evidence type="ECO:0008006" key="4">
    <source>
        <dbReference type="Google" id="ProtNLM"/>
    </source>
</evidence>
<comment type="caution">
    <text evidence="2">The sequence shown here is derived from an EMBL/GenBank/DDBJ whole genome shotgun (WGS) entry which is preliminary data.</text>
</comment>
<gene>
    <name evidence="2" type="ORF">ACJ73_03056</name>
</gene>
<sequence>MAGNPHPEETLSQAANGEELSDVEANSQPLQVGTAARPSIMRYLAQDISTDHANLIFLVCYFLSGLSDSSAYKGWGCFVSMQTGNTVFMGLGASDTLDKTTYLWLKALVSIISFFAGSVVFPKTRYFGHQTRRTLFVNFGFQTLLVSVAAALLQSGAIEDSGVATDNDIFLKLIPIALLAFQSAGQMAVSRLLSFPELPTTVLTNLYYDLGSEPGILKPLTTNKARNQRITSIIGVVGGAVVGGFLAKSTGRISPALWIVAGCKLAISVIWLFWKQAEVKVQ</sequence>
<keyword evidence="1" id="KW-0472">Membrane</keyword>
<dbReference type="Proteomes" id="UP000242791">
    <property type="component" value="Unassembled WGS sequence"/>
</dbReference>
<dbReference type="VEuPathDB" id="FungiDB:ACJ73_03056"/>
<organism evidence="2 3">
    <name type="scientific">Blastomyces percursus</name>
    <dbReference type="NCBI Taxonomy" id="1658174"/>
    <lineage>
        <taxon>Eukaryota</taxon>
        <taxon>Fungi</taxon>
        <taxon>Dikarya</taxon>
        <taxon>Ascomycota</taxon>
        <taxon>Pezizomycotina</taxon>
        <taxon>Eurotiomycetes</taxon>
        <taxon>Eurotiomycetidae</taxon>
        <taxon>Onygenales</taxon>
        <taxon>Ajellomycetaceae</taxon>
        <taxon>Blastomyces</taxon>
    </lineage>
</organism>
<dbReference type="OrthoDB" id="5288586at2759"/>
<dbReference type="AlphaFoldDB" id="A0A1J9QAK7"/>
<keyword evidence="1" id="KW-1133">Transmembrane helix</keyword>
<evidence type="ECO:0000313" key="2">
    <source>
        <dbReference type="EMBL" id="OJD25569.1"/>
    </source>
</evidence>
<feature type="transmembrane region" description="Helical" evidence="1">
    <location>
        <begin position="103"/>
        <end position="122"/>
    </location>
</feature>
<keyword evidence="3" id="KW-1185">Reference proteome</keyword>
<protein>
    <recommendedName>
        <fullName evidence="4">DUF1275 domain-containing protein</fullName>
    </recommendedName>
</protein>
<dbReference type="EMBL" id="LGTZ01000352">
    <property type="protein sequence ID" value="OJD25569.1"/>
    <property type="molecule type" value="Genomic_DNA"/>
</dbReference>
<dbReference type="PANTHER" id="PTHR37488:SF8">
    <property type="entry name" value="DUF1275 DOMAIN PROTEIN (AFU_ORTHOLOGUE AFUA_5G13060)"/>
    <property type="match status" value="1"/>
</dbReference>
<feature type="transmembrane region" description="Helical" evidence="1">
    <location>
        <begin position="230"/>
        <end position="247"/>
    </location>
</feature>
<keyword evidence="1" id="KW-0812">Transmembrane</keyword>
<feature type="transmembrane region" description="Helical" evidence="1">
    <location>
        <begin position="169"/>
        <end position="189"/>
    </location>
</feature>
<dbReference type="InterPro" id="IPR010699">
    <property type="entry name" value="DUF1275"/>
</dbReference>
<evidence type="ECO:0000313" key="3">
    <source>
        <dbReference type="Proteomes" id="UP000242791"/>
    </source>
</evidence>
<name>A0A1J9QAK7_9EURO</name>